<name>A0A1G1YL83_9BACT</name>
<evidence type="ECO:0000313" key="2">
    <source>
        <dbReference type="Proteomes" id="UP000177376"/>
    </source>
</evidence>
<comment type="caution">
    <text evidence="1">The sequence shown here is derived from an EMBL/GenBank/DDBJ whole genome shotgun (WGS) entry which is preliminary data.</text>
</comment>
<sequence length="128" mass="15076">MFLPRKPKDNDLRVEILFENKDCLAVISGTLDWTVGLSTVKNKLEKVWLRDIKHLILDCRNLQAADSWNSLGTYFLIFILSLRRRAAKRNVEFLVYLKSREQVAVVSRWGIKIRRKLSKNLIFENSNR</sequence>
<organism evidence="1 2">
    <name type="scientific">Candidatus Buchananbacteria bacterium RIFCSPLOWO2_01_FULL_39_33</name>
    <dbReference type="NCBI Taxonomy" id="1797543"/>
    <lineage>
        <taxon>Bacteria</taxon>
        <taxon>Candidatus Buchananiibacteriota</taxon>
    </lineage>
</organism>
<proteinExistence type="predicted"/>
<gene>
    <name evidence="1" type="ORF">A3A02_00090</name>
</gene>
<evidence type="ECO:0008006" key="3">
    <source>
        <dbReference type="Google" id="ProtNLM"/>
    </source>
</evidence>
<reference evidence="1 2" key="1">
    <citation type="journal article" date="2016" name="Nat. Commun.">
        <title>Thousands of microbial genomes shed light on interconnected biogeochemical processes in an aquifer system.</title>
        <authorList>
            <person name="Anantharaman K."/>
            <person name="Brown C.T."/>
            <person name="Hug L.A."/>
            <person name="Sharon I."/>
            <person name="Castelle C.J."/>
            <person name="Probst A.J."/>
            <person name="Thomas B.C."/>
            <person name="Singh A."/>
            <person name="Wilkins M.J."/>
            <person name="Karaoz U."/>
            <person name="Brodie E.L."/>
            <person name="Williams K.H."/>
            <person name="Hubbard S.S."/>
            <person name="Banfield J.F."/>
        </authorList>
    </citation>
    <scope>NUCLEOTIDE SEQUENCE [LARGE SCALE GENOMIC DNA]</scope>
</reference>
<protein>
    <recommendedName>
        <fullName evidence="3">STAS domain-containing protein</fullName>
    </recommendedName>
</protein>
<accession>A0A1G1YL83</accession>
<dbReference type="Proteomes" id="UP000177376">
    <property type="component" value="Unassembled WGS sequence"/>
</dbReference>
<evidence type="ECO:0000313" key="1">
    <source>
        <dbReference type="EMBL" id="OGY53103.1"/>
    </source>
</evidence>
<dbReference type="AlphaFoldDB" id="A0A1G1YL83"/>
<dbReference type="EMBL" id="MHIM01000004">
    <property type="protein sequence ID" value="OGY53103.1"/>
    <property type="molecule type" value="Genomic_DNA"/>
</dbReference>